<dbReference type="Pfam" id="PF00447">
    <property type="entry name" value="HSF_DNA-bind"/>
    <property type="match status" value="1"/>
</dbReference>
<comment type="caution">
    <text evidence="8">The sequence shown here is derived from an EMBL/GenBank/DDBJ whole genome shotgun (WGS) entry which is preliminary data.</text>
</comment>
<organism evidence="8 9">
    <name type="scientific">Pichia californica</name>
    <dbReference type="NCBI Taxonomy" id="460514"/>
    <lineage>
        <taxon>Eukaryota</taxon>
        <taxon>Fungi</taxon>
        <taxon>Dikarya</taxon>
        <taxon>Ascomycota</taxon>
        <taxon>Saccharomycotina</taxon>
        <taxon>Pichiomycetes</taxon>
        <taxon>Pichiales</taxon>
        <taxon>Pichiaceae</taxon>
        <taxon>Pichia</taxon>
    </lineage>
</organism>
<dbReference type="GO" id="GO:0043565">
    <property type="term" value="F:sequence-specific DNA binding"/>
    <property type="evidence" value="ECO:0007669"/>
    <property type="project" value="InterPro"/>
</dbReference>
<dbReference type="EMBL" id="PUHW01000763">
    <property type="protein sequence ID" value="KAG0685118.1"/>
    <property type="molecule type" value="Genomic_DNA"/>
</dbReference>
<dbReference type="PROSITE" id="PS00434">
    <property type="entry name" value="HSF_DOMAIN"/>
    <property type="match status" value="1"/>
</dbReference>
<dbReference type="PANTHER" id="PTHR10015">
    <property type="entry name" value="HEAT SHOCK TRANSCRIPTION FACTOR"/>
    <property type="match status" value="1"/>
</dbReference>
<dbReference type="PANTHER" id="PTHR10015:SF427">
    <property type="entry name" value="HEAT SHOCK FACTOR PROTEIN"/>
    <property type="match status" value="1"/>
</dbReference>
<dbReference type="AlphaFoldDB" id="A0A9P7BEB8"/>
<dbReference type="PRINTS" id="PR00056">
    <property type="entry name" value="HSFDOMAIN"/>
</dbReference>
<feature type="non-terminal residue" evidence="8">
    <location>
        <position position="230"/>
    </location>
</feature>
<keyword evidence="4" id="KW-0539">Nucleus</keyword>
<reference evidence="8" key="1">
    <citation type="submission" date="2020-11" db="EMBL/GenBank/DDBJ databases">
        <title>Kefir isolates.</title>
        <authorList>
            <person name="Marcisauskas S."/>
            <person name="Kim Y."/>
            <person name="Blasche S."/>
        </authorList>
    </citation>
    <scope>NUCLEOTIDE SEQUENCE</scope>
    <source>
        <strain evidence="8">Olga-1</strain>
    </source>
</reference>
<evidence type="ECO:0000256" key="3">
    <source>
        <dbReference type="ARBA" id="ARBA00023125"/>
    </source>
</evidence>
<evidence type="ECO:0000313" key="9">
    <source>
        <dbReference type="Proteomes" id="UP000697127"/>
    </source>
</evidence>
<comment type="subcellular location">
    <subcellularLocation>
        <location evidence="1">Nucleus</location>
    </subcellularLocation>
</comment>
<dbReference type="GO" id="GO:0003700">
    <property type="term" value="F:DNA-binding transcription factor activity"/>
    <property type="evidence" value="ECO:0007669"/>
    <property type="project" value="InterPro"/>
</dbReference>
<protein>
    <submittedName>
        <fullName evidence="8">Transcription factor Hsr1</fullName>
    </submittedName>
</protein>
<dbReference type="InterPro" id="IPR000232">
    <property type="entry name" value="HSF_DNA-bd"/>
</dbReference>
<dbReference type="InterPro" id="IPR036388">
    <property type="entry name" value="WH-like_DNA-bd_sf"/>
</dbReference>
<comment type="similarity">
    <text evidence="2 5">Belongs to the HSF family.</text>
</comment>
<feature type="non-terminal residue" evidence="8">
    <location>
        <position position="1"/>
    </location>
</feature>
<dbReference type="Gene3D" id="1.10.10.10">
    <property type="entry name" value="Winged helix-like DNA-binding domain superfamily/Winged helix DNA-binding domain"/>
    <property type="match status" value="1"/>
</dbReference>
<evidence type="ECO:0000256" key="2">
    <source>
        <dbReference type="ARBA" id="ARBA00006403"/>
    </source>
</evidence>
<keyword evidence="3" id="KW-0238">DNA-binding</keyword>
<evidence type="ECO:0000256" key="6">
    <source>
        <dbReference type="SAM" id="MobiDB-lite"/>
    </source>
</evidence>
<feature type="compositionally biased region" description="Low complexity" evidence="6">
    <location>
        <begin position="207"/>
        <end position="221"/>
    </location>
</feature>
<evidence type="ECO:0000259" key="7">
    <source>
        <dbReference type="PROSITE" id="PS00434"/>
    </source>
</evidence>
<feature type="domain" description="HSF-type DNA-binding" evidence="7">
    <location>
        <begin position="70"/>
        <end position="94"/>
    </location>
</feature>
<evidence type="ECO:0000313" key="8">
    <source>
        <dbReference type="EMBL" id="KAG0685118.1"/>
    </source>
</evidence>
<evidence type="ECO:0000256" key="5">
    <source>
        <dbReference type="RuleBase" id="RU004020"/>
    </source>
</evidence>
<evidence type="ECO:0000256" key="1">
    <source>
        <dbReference type="ARBA" id="ARBA00004123"/>
    </source>
</evidence>
<feature type="region of interest" description="Disordered" evidence="6">
    <location>
        <begin position="206"/>
        <end position="230"/>
    </location>
</feature>
<dbReference type="Proteomes" id="UP000697127">
    <property type="component" value="Unassembled WGS sequence"/>
</dbReference>
<dbReference type="SUPFAM" id="SSF46785">
    <property type="entry name" value="Winged helix' DNA-binding domain"/>
    <property type="match status" value="1"/>
</dbReference>
<accession>A0A9P7BEB8</accession>
<dbReference type="InterPro" id="IPR036390">
    <property type="entry name" value="WH_DNA-bd_sf"/>
</dbReference>
<dbReference type="SMART" id="SM00415">
    <property type="entry name" value="HSF"/>
    <property type="match status" value="1"/>
</dbReference>
<name>A0A9P7BEB8_9ASCO</name>
<dbReference type="GO" id="GO:0005634">
    <property type="term" value="C:nucleus"/>
    <property type="evidence" value="ECO:0007669"/>
    <property type="project" value="UniProtKB-SubCell"/>
</dbReference>
<proteinExistence type="inferred from homology"/>
<gene>
    <name evidence="8" type="primary">HSR1</name>
    <name evidence="8" type="ORF">C6P40_004929</name>
</gene>
<evidence type="ECO:0000256" key="4">
    <source>
        <dbReference type="ARBA" id="ARBA00023242"/>
    </source>
</evidence>
<sequence length="230" mass="26211">FPELKNMKNSKKLTSASKLKHQKKVSAFVTKLYSMLHDPTLSHLIWWSRLFQNDLTTFALLPGTEFASCLTTYFKHGNVASFVRQLHMYGFHKVCEGNQQHIMNNNNKNNKNNGGNSNINSDQNHTIWEFRHSSGKFRRSDQSHLHLIKRRVNSRRTSSNSDLLSINSVESTIDGNTLMINTIDRSQTTSSLKDTDVSDNHSIYGVNNNENNNSSTTNNNTIIDNVVPQK</sequence>
<keyword evidence="9" id="KW-1185">Reference proteome</keyword>